<protein>
    <submittedName>
        <fullName evidence="1">Uncharacterized protein</fullName>
    </submittedName>
</protein>
<dbReference type="EMBL" id="CP030117">
    <property type="protein sequence ID" value="AWX56901.1"/>
    <property type="molecule type" value="Genomic_DNA"/>
</dbReference>
<proteinExistence type="predicted"/>
<sequence length="149" mass="17137">MFVAQFDRIAEYNWLSKKFADAVKNLYPHPVAIVTQQLFDPVLFNQFVVLNDTTIDIVTGKTENNYDTKFSCSIESYPIKSVQKISAEFSETALIPNDKFDISALKQKLTISFHGGQEIVIDYMKAHPYYLQALLKELDLFSKELKARM</sequence>
<reference evidence="1 2" key="1">
    <citation type="journal article" date="2015" name="Genome Announc.">
        <title>Draft Genome Sequence of Brevibacillus brevis DZQ7, a Plant Growth-Promoting Rhizobacterium with Broad-Spectrum Antimicrobial Activity.</title>
        <authorList>
            <person name="Hou Q."/>
            <person name="Wang C."/>
            <person name="Hou X."/>
            <person name="Xia Z."/>
            <person name="Ye J."/>
            <person name="Liu K."/>
            <person name="Liu H."/>
            <person name="Wang J."/>
            <person name="Guo H."/>
            <person name="Yu X."/>
            <person name="Yang Y."/>
            <person name="Du B."/>
            <person name="Ding Y."/>
        </authorList>
    </citation>
    <scope>NUCLEOTIDE SEQUENCE [LARGE SCALE GENOMIC DNA]</scope>
    <source>
        <strain evidence="1 2">DZQ7</strain>
    </source>
</reference>
<evidence type="ECO:0000313" key="2">
    <source>
        <dbReference type="Proteomes" id="UP000036061"/>
    </source>
</evidence>
<accession>A0A2Z4MKI1</accession>
<dbReference type="Proteomes" id="UP000036061">
    <property type="component" value="Chromosome"/>
</dbReference>
<gene>
    <name evidence="1" type="ORF">AB432_018430</name>
</gene>
<evidence type="ECO:0000313" key="1">
    <source>
        <dbReference type="EMBL" id="AWX56901.1"/>
    </source>
</evidence>
<name>A0A2Z4MKI1_BREBE</name>
<dbReference type="AlphaFoldDB" id="A0A2Z4MKI1"/>
<organism evidence="1 2">
    <name type="scientific">Brevibacillus brevis</name>
    <name type="common">Bacillus brevis</name>
    <dbReference type="NCBI Taxonomy" id="1393"/>
    <lineage>
        <taxon>Bacteria</taxon>
        <taxon>Bacillati</taxon>
        <taxon>Bacillota</taxon>
        <taxon>Bacilli</taxon>
        <taxon>Bacillales</taxon>
        <taxon>Paenibacillaceae</taxon>
        <taxon>Brevibacillus</taxon>
    </lineage>
</organism>
<dbReference type="RefSeq" id="WP_048033518.1">
    <property type="nucleotide sequence ID" value="NZ_CP030117.1"/>
</dbReference>